<accession>A0A3S5AR32</accession>
<dbReference type="InterPro" id="IPR001791">
    <property type="entry name" value="Laminin_G"/>
</dbReference>
<reference evidence="3" key="1">
    <citation type="submission" date="2018-11" db="EMBL/GenBank/DDBJ databases">
        <authorList>
            <consortium name="Pathogen Informatics"/>
        </authorList>
    </citation>
    <scope>NUCLEOTIDE SEQUENCE</scope>
</reference>
<protein>
    <recommendedName>
        <fullName evidence="2">Laminin G domain-containing protein</fullName>
    </recommendedName>
</protein>
<keyword evidence="4" id="KW-1185">Reference proteome</keyword>
<evidence type="ECO:0000313" key="4">
    <source>
        <dbReference type="Proteomes" id="UP000784294"/>
    </source>
</evidence>
<name>A0A3S5AR32_9PLAT</name>
<comment type="caution">
    <text evidence="1">Lacks conserved residue(s) required for the propagation of feature annotation.</text>
</comment>
<feature type="domain" description="Laminin G" evidence="2">
    <location>
        <begin position="1"/>
        <end position="174"/>
    </location>
</feature>
<organism evidence="3 4">
    <name type="scientific">Protopolystoma xenopodis</name>
    <dbReference type="NCBI Taxonomy" id="117903"/>
    <lineage>
        <taxon>Eukaryota</taxon>
        <taxon>Metazoa</taxon>
        <taxon>Spiralia</taxon>
        <taxon>Lophotrochozoa</taxon>
        <taxon>Platyhelminthes</taxon>
        <taxon>Monogenea</taxon>
        <taxon>Polyopisthocotylea</taxon>
        <taxon>Polystomatidea</taxon>
        <taxon>Polystomatidae</taxon>
        <taxon>Protopolystoma</taxon>
    </lineage>
</organism>
<sequence>MLEVEFLSVVASTKIRSVNEKHSYSQNIRLSFRADQANGILLICIGRRPTDDISGMAVDFLVLALRDGHPELTLHLLAESENREGLSPRAIAAEALRSDPMIQSSLNGHEVHGSGSKLMQSDRSSYKDGITGAKEAKEEARVATNSEAENSRLIRIRAHATMDDGKWHTIQALR</sequence>
<dbReference type="EMBL" id="CAAALY010079495">
    <property type="protein sequence ID" value="VEL26321.1"/>
    <property type="molecule type" value="Genomic_DNA"/>
</dbReference>
<dbReference type="AlphaFoldDB" id="A0A3S5AR32"/>
<evidence type="ECO:0000259" key="2">
    <source>
        <dbReference type="PROSITE" id="PS50025"/>
    </source>
</evidence>
<proteinExistence type="predicted"/>
<dbReference type="Gene3D" id="2.60.120.200">
    <property type="match status" value="1"/>
</dbReference>
<dbReference type="PROSITE" id="PS50025">
    <property type="entry name" value="LAM_G_DOMAIN"/>
    <property type="match status" value="1"/>
</dbReference>
<dbReference type="Proteomes" id="UP000784294">
    <property type="component" value="Unassembled WGS sequence"/>
</dbReference>
<evidence type="ECO:0000313" key="3">
    <source>
        <dbReference type="EMBL" id="VEL26321.1"/>
    </source>
</evidence>
<gene>
    <name evidence="3" type="ORF">PXEA_LOCUS19761</name>
</gene>
<evidence type="ECO:0000256" key="1">
    <source>
        <dbReference type="PROSITE-ProRule" id="PRU00122"/>
    </source>
</evidence>
<comment type="caution">
    <text evidence="3">The sequence shown here is derived from an EMBL/GenBank/DDBJ whole genome shotgun (WGS) entry which is preliminary data.</text>
</comment>